<dbReference type="EMBL" id="CYGY02000052">
    <property type="protein sequence ID" value="SIT46801.1"/>
    <property type="molecule type" value="Genomic_DNA"/>
</dbReference>
<comment type="caution">
    <text evidence="1">The sequence shown here is derived from an EMBL/GenBank/DDBJ whole genome shotgun (WGS) entry which is preliminary data.</text>
</comment>
<dbReference type="AlphaFoldDB" id="A0A1N7SHB6"/>
<evidence type="ECO:0000313" key="2">
    <source>
        <dbReference type="Proteomes" id="UP000195569"/>
    </source>
</evidence>
<name>A0A1N7SHB6_9BURK</name>
<proteinExistence type="predicted"/>
<protein>
    <submittedName>
        <fullName evidence="1">Uncharacterized protein</fullName>
    </submittedName>
</protein>
<keyword evidence="2" id="KW-1185">Reference proteome</keyword>
<reference evidence="1" key="1">
    <citation type="submission" date="2016-12" db="EMBL/GenBank/DDBJ databases">
        <authorList>
            <person name="Moulin L."/>
        </authorList>
    </citation>
    <scope>NUCLEOTIDE SEQUENCE [LARGE SCALE GENOMIC DNA]</scope>
    <source>
        <strain evidence="1">STM 7183</strain>
    </source>
</reference>
<dbReference type="Proteomes" id="UP000195569">
    <property type="component" value="Unassembled WGS sequence"/>
</dbReference>
<accession>A0A1N7SHB6</accession>
<organism evidence="1 2">
    <name type="scientific">Paraburkholderia piptadeniae</name>
    <dbReference type="NCBI Taxonomy" id="1701573"/>
    <lineage>
        <taxon>Bacteria</taxon>
        <taxon>Pseudomonadati</taxon>
        <taxon>Pseudomonadota</taxon>
        <taxon>Betaproteobacteria</taxon>
        <taxon>Burkholderiales</taxon>
        <taxon>Burkholderiaceae</taxon>
        <taxon>Paraburkholderia</taxon>
    </lineage>
</organism>
<sequence length="59" mass="6331">MRRRIIGALVGVPPGILCLPVAEHAPLVIWRAASPAMIVYAMALPEHYDVACGAFAFAR</sequence>
<evidence type="ECO:0000313" key="1">
    <source>
        <dbReference type="EMBL" id="SIT46801.1"/>
    </source>
</evidence>
<gene>
    <name evidence="1" type="ORF">BN2476_520129</name>
</gene>